<feature type="chain" id="PRO_5033720410" evidence="1">
    <location>
        <begin position="19"/>
        <end position="148"/>
    </location>
</feature>
<reference evidence="5" key="1">
    <citation type="submission" date="2017-02" db="UniProtKB">
        <authorList>
            <consortium name="WormBaseParasite"/>
        </authorList>
    </citation>
    <scope>IDENTIFICATION</scope>
</reference>
<evidence type="ECO:0000313" key="2">
    <source>
        <dbReference type="EMBL" id="VDN51124.1"/>
    </source>
</evidence>
<proteinExistence type="predicted"/>
<keyword evidence="4" id="KW-1185">Reference proteome</keyword>
<reference evidence="2 4" key="2">
    <citation type="submission" date="2018-11" db="EMBL/GenBank/DDBJ databases">
        <authorList>
            <consortium name="Pathogen Informatics"/>
        </authorList>
    </citation>
    <scope>NUCLEOTIDE SEQUENCE [LARGE SCALE GENOMIC DNA]</scope>
</reference>
<evidence type="ECO:0000256" key="1">
    <source>
        <dbReference type="SAM" id="SignalP"/>
    </source>
</evidence>
<dbReference type="EMBL" id="UYYG01000013">
    <property type="protein sequence ID" value="VDN51124.1"/>
    <property type="molecule type" value="Genomic_DNA"/>
</dbReference>
<gene>
    <name evidence="2" type="ORF">DME_LOCUS1097</name>
</gene>
<protein>
    <submittedName>
        <fullName evidence="2 5">Uncharacterized protein</fullName>
    </submittedName>
</protein>
<dbReference type="WBParaSite" id="DME_0000620001-mRNA-1">
    <property type="protein sequence ID" value="DME_0000620001-mRNA-1"/>
    <property type="gene ID" value="DME_0000620001"/>
</dbReference>
<sequence length="148" mass="17313">MWFVSYLFLIVIVKNTTSLKCWYCKGQLISTNSWLLHSNNCCVPDVVTCPPPSYCIIAQVRGPRSFWITGCVDDELIGCDSYYLPQAYNSSLSRCQCKTNLCAPIREITQCDMKFAENYTIHNKSSTIKYGKFFFKFIFLWNYFRKLR</sequence>
<dbReference type="Proteomes" id="UP000274756">
    <property type="component" value="Unassembled WGS sequence"/>
</dbReference>
<evidence type="ECO:0000313" key="4">
    <source>
        <dbReference type="Proteomes" id="UP000274756"/>
    </source>
</evidence>
<organism evidence="3 5">
    <name type="scientific">Dracunculus medinensis</name>
    <name type="common">Guinea worm</name>
    <dbReference type="NCBI Taxonomy" id="318479"/>
    <lineage>
        <taxon>Eukaryota</taxon>
        <taxon>Metazoa</taxon>
        <taxon>Ecdysozoa</taxon>
        <taxon>Nematoda</taxon>
        <taxon>Chromadorea</taxon>
        <taxon>Rhabditida</taxon>
        <taxon>Spirurina</taxon>
        <taxon>Dracunculoidea</taxon>
        <taxon>Dracunculidae</taxon>
        <taxon>Dracunculus</taxon>
    </lineage>
</organism>
<dbReference type="OrthoDB" id="5862736at2759"/>
<evidence type="ECO:0000313" key="3">
    <source>
        <dbReference type="Proteomes" id="UP000038040"/>
    </source>
</evidence>
<keyword evidence="1" id="KW-0732">Signal</keyword>
<dbReference type="Proteomes" id="UP000038040">
    <property type="component" value="Unplaced"/>
</dbReference>
<feature type="signal peptide" evidence="1">
    <location>
        <begin position="1"/>
        <end position="18"/>
    </location>
</feature>
<dbReference type="AlphaFoldDB" id="A0A0N4UFI4"/>
<name>A0A0N4UFI4_DRAME</name>
<evidence type="ECO:0000313" key="5">
    <source>
        <dbReference type="WBParaSite" id="DME_0000620001-mRNA-1"/>
    </source>
</evidence>
<accession>A0A0N4UFI4</accession>